<organism evidence="3 4">
    <name type="scientific">Pacificispira spongiicola</name>
    <dbReference type="NCBI Taxonomy" id="2729598"/>
    <lineage>
        <taxon>Bacteria</taxon>
        <taxon>Pseudomonadati</taxon>
        <taxon>Pseudomonadota</taxon>
        <taxon>Alphaproteobacteria</taxon>
        <taxon>Rhodospirillales</taxon>
        <taxon>Rhodospirillaceae</taxon>
        <taxon>Pacificispira</taxon>
    </lineage>
</organism>
<evidence type="ECO:0000313" key="4">
    <source>
        <dbReference type="Proteomes" id="UP000539372"/>
    </source>
</evidence>
<proteinExistence type="predicted"/>
<feature type="transmembrane region" description="Helical" evidence="1">
    <location>
        <begin position="176"/>
        <end position="196"/>
    </location>
</feature>
<gene>
    <name evidence="3" type="ORF">HH303_13755</name>
</gene>
<comment type="caution">
    <text evidence="3">The sequence shown here is derived from an EMBL/GenBank/DDBJ whole genome shotgun (WGS) entry which is preliminary data.</text>
</comment>
<feature type="transmembrane region" description="Helical" evidence="1">
    <location>
        <begin position="147"/>
        <end position="164"/>
    </location>
</feature>
<sequence>MPILLLALVGLLAVSHGVIFVRLAGDAPALFLATARVAIGTILFAPVAWIAWRRGGGVNRRSFVLSVLAGLCLAVHFGTWIESVQRLSIAESAILVSLSPVWIAVIETVLGRGLPSRRVLLGIALCLLGVGIIGYDGASRPVGDPIGLVLAGIGGLSMAGYLLVGQKVRSGMPTALYVTICYGTAAGALAVFSLPLGAFDPAMIGGQALAAALALGLVCQGIGHSAYNHALGRLSPIFVAICLLGEPVLSCLLGVVYLGEAIPAASVIGGVPILVGVWLALLEEVNRLRK</sequence>
<keyword evidence="1" id="KW-1133">Transmembrane helix</keyword>
<dbReference type="Pfam" id="PF00892">
    <property type="entry name" value="EamA"/>
    <property type="match status" value="2"/>
</dbReference>
<feature type="domain" description="EamA" evidence="2">
    <location>
        <begin position="3"/>
        <end position="133"/>
    </location>
</feature>
<feature type="transmembrane region" description="Helical" evidence="1">
    <location>
        <begin position="87"/>
        <end position="106"/>
    </location>
</feature>
<feature type="transmembrane region" description="Helical" evidence="1">
    <location>
        <begin position="234"/>
        <end position="258"/>
    </location>
</feature>
<dbReference type="Proteomes" id="UP000539372">
    <property type="component" value="Unassembled WGS sequence"/>
</dbReference>
<feature type="transmembrane region" description="Helical" evidence="1">
    <location>
        <begin position="264"/>
        <end position="282"/>
    </location>
</feature>
<feature type="transmembrane region" description="Helical" evidence="1">
    <location>
        <begin position="202"/>
        <end position="222"/>
    </location>
</feature>
<dbReference type="SUPFAM" id="SSF103481">
    <property type="entry name" value="Multidrug resistance efflux transporter EmrE"/>
    <property type="match status" value="2"/>
</dbReference>
<keyword evidence="1" id="KW-0472">Membrane</keyword>
<reference evidence="3 4" key="1">
    <citation type="submission" date="2020-04" db="EMBL/GenBank/DDBJ databases">
        <title>Rhodospirillaceae bacterium KN72 isolated from deep sea.</title>
        <authorList>
            <person name="Zhang D.-C."/>
        </authorList>
    </citation>
    <scope>NUCLEOTIDE SEQUENCE [LARGE SCALE GENOMIC DNA]</scope>
    <source>
        <strain evidence="3 4">KN72</strain>
    </source>
</reference>
<feature type="transmembrane region" description="Helical" evidence="1">
    <location>
        <begin position="63"/>
        <end position="81"/>
    </location>
</feature>
<protein>
    <submittedName>
        <fullName evidence="3">EamA family transporter</fullName>
    </submittedName>
</protein>
<feature type="domain" description="EamA" evidence="2">
    <location>
        <begin position="146"/>
        <end position="281"/>
    </location>
</feature>
<dbReference type="InterPro" id="IPR000620">
    <property type="entry name" value="EamA_dom"/>
</dbReference>
<dbReference type="InterPro" id="IPR037185">
    <property type="entry name" value="EmrE-like"/>
</dbReference>
<dbReference type="GO" id="GO:0016020">
    <property type="term" value="C:membrane"/>
    <property type="evidence" value="ECO:0007669"/>
    <property type="project" value="InterPro"/>
</dbReference>
<keyword evidence="1" id="KW-0812">Transmembrane</keyword>
<dbReference type="PANTHER" id="PTHR22911:SF76">
    <property type="entry name" value="EAMA DOMAIN-CONTAINING PROTEIN"/>
    <property type="match status" value="1"/>
</dbReference>
<feature type="transmembrane region" description="Helical" evidence="1">
    <location>
        <begin position="118"/>
        <end position="135"/>
    </location>
</feature>
<dbReference type="PANTHER" id="PTHR22911">
    <property type="entry name" value="ACYL-MALONYL CONDENSING ENZYME-RELATED"/>
    <property type="match status" value="1"/>
</dbReference>
<dbReference type="RefSeq" id="WP_169625943.1">
    <property type="nucleotide sequence ID" value="NZ_JABBNT010000004.1"/>
</dbReference>
<dbReference type="EMBL" id="JABBNT010000004">
    <property type="protein sequence ID" value="NMM45555.1"/>
    <property type="molecule type" value="Genomic_DNA"/>
</dbReference>
<evidence type="ECO:0000259" key="2">
    <source>
        <dbReference type="Pfam" id="PF00892"/>
    </source>
</evidence>
<name>A0A7Y0E1L0_9PROT</name>
<evidence type="ECO:0000313" key="3">
    <source>
        <dbReference type="EMBL" id="NMM45555.1"/>
    </source>
</evidence>
<dbReference type="AlphaFoldDB" id="A0A7Y0E1L0"/>
<accession>A0A7Y0E1L0</accession>
<evidence type="ECO:0000256" key="1">
    <source>
        <dbReference type="SAM" id="Phobius"/>
    </source>
</evidence>
<keyword evidence="4" id="KW-1185">Reference proteome</keyword>
<feature type="transmembrane region" description="Helical" evidence="1">
    <location>
        <begin position="27"/>
        <end position="51"/>
    </location>
</feature>